<accession>A0ABV8LJ94</accession>
<comment type="caution">
    <text evidence="4">The sequence shown here is derived from an EMBL/GenBank/DDBJ whole genome shotgun (WGS) entry which is preliminary data.</text>
</comment>
<evidence type="ECO:0000313" key="4">
    <source>
        <dbReference type="EMBL" id="MFC4130864.1"/>
    </source>
</evidence>
<dbReference type="EMBL" id="JBHSAY010000005">
    <property type="protein sequence ID" value="MFC4130864.1"/>
    <property type="molecule type" value="Genomic_DNA"/>
</dbReference>
<name>A0ABV8LJ94_9ACTN</name>
<dbReference type="InterPro" id="IPR035940">
    <property type="entry name" value="CAP_sf"/>
</dbReference>
<feature type="region of interest" description="Disordered" evidence="1">
    <location>
        <begin position="29"/>
        <end position="82"/>
    </location>
</feature>
<evidence type="ECO:0000256" key="2">
    <source>
        <dbReference type="SAM" id="SignalP"/>
    </source>
</evidence>
<keyword evidence="5" id="KW-1185">Reference proteome</keyword>
<proteinExistence type="predicted"/>
<gene>
    <name evidence="4" type="ORF">ACFOZ4_09650</name>
</gene>
<feature type="domain" description="SCP" evidence="3">
    <location>
        <begin position="95"/>
        <end position="211"/>
    </location>
</feature>
<reference evidence="5" key="1">
    <citation type="journal article" date="2019" name="Int. J. Syst. Evol. Microbiol.">
        <title>The Global Catalogue of Microorganisms (GCM) 10K type strain sequencing project: providing services to taxonomists for standard genome sequencing and annotation.</title>
        <authorList>
            <consortium name="The Broad Institute Genomics Platform"/>
            <consortium name="The Broad Institute Genome Sequencing Center for Infectious Disease"/>
            <person name="Wu L."/>
            <person name="Ma J."/>
        </authorList>
    </citation>
    <scope>NUCLEOTIDE SEQUENCE [LARGE SCALE GENOMIC DNA]</scope>
    <source>
        <strain evidence="5">CGMCC 4.7289</strain>
    </source>
</reference>
<feature type="compositionally biased region" description="Low complexity" evidence="1">
    <location>
        <begin position="34"/>
        <end position="66"/>
    </location>
</feature>
<evidence type="ECO:0000256" key="1">
    <source>
        <dbReference type="SAM" id="MobiDB-lite"/>
    </source>
</evidence>
<sequence length="214" mass="21987">MLALLLAAALIVGLFAAVAHFAPNFSPSSASGDPGVNVSSSASGSPAAVATASGSPSPVTPSGSTPPASPSPKPSPTKASPTALDKITSVENKVFDLVNAERVKAGCGKLRNDSRLHKAARSYSALMAEKNFFSHTGPDGSSFVDRIAATGYPRNAAGAENIAYGYADAAAVMKGWMNSEGHRANILNCDLEAIGVGLAYRKSTPYWTQDFGRQ</sequence>
<dbReference type="Pfam" id="PF00188">
    <property type="entry name" value="CAP"/>
    <property type="match status" value="1"/>
</dbReference>
<feature type="chain" id="PRO_5045849076" evidence="2">
    <location>
        <begin position="22"/>
        <end position="214"/>
    </location>
</feature>
<dbReference type="PANTHER" id="PTHR31157">
    <property type="entry name" value="SCP DOMAIN-CONTAINING PROTEIN"/>
    <property type="match status" value="1"/>
</dbReference>
<dbReference type="Gene3D" id="3.40.33.10">
    <property type="entry name" value="CAP"/>
    <property type="match status" value="1"/>
</dbReference>
<protein>
    <submittedName>
        <fullName evidence="4">CAP domain-containing protein</fullName>
    </submittedName>
</protein>
<dbReference type="PANTHER" id="PTHR31157:SF1">
    <property type="entry name" value="SCP DOMAIN-CONTAINING PROTEIN"/>
    <property type="match status" value="1"/>
</dbReference>
<keyword evidence="2" id="KW-0732">Signal</keyword>
<evidence type="ECO:0000259" key="3">
    <source>
        <dbReference type="Pfam" id="PF00188"/>
    </source>
</evidence>
<feature type="signal peptide" evidence="2">
    <location>
        <begin position="1"/>
        <end position="21"/>
    </location>
</feature>
<dbReference type="CDD" id="cd05379">
    <property type="entry name" value="CAP_bacterial"/>
    <property type="match status" value="1"/>
</dbReference>
<dbReference type="InterPro" id="IPR014044">
    <property type="entry name" value="CAP_dom"/>
</dbReference>
<organism evidence="4 5">
    <name type="scientific">Hamadaea flava</name>
    <dbReference type="NCBI Taxonomy" id="1742688"/>
    <lineage>
        <taxon>Bacteria</taxon>
        <taxon>Bacillati</taxon>
        <taxon>Actinomycetota</taxon>
        <taxon>Actinomycetes</taxon>
        <taxon>Micromonosporales</taxon>
        <taxon>Micromonosporaceae</taxon>
        <taxon>Hamadaea</taxon>
    </lineage>
</organism>
<evidence type="ECO:0000313" key="5">
    <source>
        <dbReference type="Proteomes" id="UP001595816"/>
    </source>
</evidence>
<dbReference type="Proteomes" id="UP001595816">
    <property type="component" value="Unassembled WGS sequence"/>
</dbReference>
<dbReference type="SUPFAM" id="SSF55797">
    <property type="entry name" value="PR-1-like"/>
    <property type="match status" value="1"/>
</dbReference>